<keyword evidence="2 4" id="KW-0238">DNA-binding</keyword>
<evidence type="ECO:0000256" key="3">
    <source>
        <dbReference type="ARBA" id="ARBA00023163"/>
    </source>
</evidence>
<feature type="DNA-binding region" description="H-T-H motif" evidence="4">
    <location>
        <begin position="32"/>
        <end position="51"/>
    </location>
</feature>
<name>A0ABP6ZZI8_9ACTN</name>
<keyword evidence="3" id="KW-0804">Transcription</keyword>
<dbReference type="PANTHER" id="PTHR30055">
    <property type="entry name" value="HTH-TYPE TRANSCRIPTIONAL REGULATOR RUTR"/>
    <property type="match status" value="1"/>
</dbReference>
<evidence type="ECO:0000256" key="1">
    <source>
        <dbReference type="ARBA" id="ARBA00023015"/>
    </source>
</evidence>
<dbReference type="RefSeq" id="WP_231481180.1">
    <property type="nucleotide sequence ID" value="NZ_BAAAZO010000009.1"/>
</dbReference>
<organism evidence="6 7">
    <name type="scientific">Kineosporia mesophila</name>
    <dbReference type="NCBI Taxonomy" id="566012"/>
    <lineage>
        <taxon>Bacteria</taxon>
        <taxon>Bacillati</taxon>
        <taxon>Actinomycetota</taxon>
        <taxon>Actinomycetes</taxon>
        <taxon>Kineosporiales</taxon>
        <taxon>Kineosporiaceae</taxon>
        <taxon>Kineosporia</taxon>
    </lineage>
</organism>
<dbReference type="SUPFAM" id="SSF46689">
    <property type="entry name" value="Homeodomain-like"/>
    <property type="match status" value="1"/>
</dbReference>
<dbReference type="Pfam" id="PF00440">
    <property type="entry name" value="TetR_N"/>
    <property type="match status" value="1"/>
</dbReference>
<dbReference type="EMBL" id="BAAAZO010000009">
    <property type="protein sequence ID" value="GAA3622707.1"/>
    <property type="molecule type" value="Genomic_DNA"/>
</dbReference>
<evidence type="ECO:0000313" key="6">
    <source>
        <dbReference type="EMBL" id="GAA3622707.1"/>
    </source>
</evidence>
<dbReference type="InterPro" id="IPR036271">
    <property type="entry name" value="Tet_transcr_reg_TetR-rel_C_sf"/>
</dbReference>
<dbReference type="Proteomes" id="UP001501074">
    <property type="component" value="Unassembled WGS sequence"/>
</dbReference>
<evidence type="ECO:0000256" key="4">
    <source>
        <dbReference type="PROSITE-ProRule" id="PRU00335"/>
    </source>
</evidence>
<evidence type="ECO:0000256" key="2">
    <source>
        <dbReference type="ARBA" id="ARBA00023125"/>
    </source>
</evidence>
<evidence type="ECO:0000259" key="5">
    <source>
        <dbReference type="PROSITE" id="PS50977"/>
    </source>
</evidence>
<dbReference type="SUPFAM" id="SSF48498">
    <property type="entry name" value="Tetracyclin repressor-like, C-terminal domain"/>
    <property type="match status" value="1"/>
</dbReference>
<keyword evidence="1" id="KW-0805">Transcription regulation</keyword>
<reference evidence="7" key="1">
    <citation type="journal article" date="2019" name="Int. J. Syst. Evol. Microbiol.">
        <title>The Global Catalogue of Microorganisms (GCM) 10K type strain sequencing project: providing services to taxonomists for standard genome sequencing and annotation.</title>
        <authorList>
            <consortium name="The Broad Institute Genomics Platform"/>
            <consortium name="The Broad Institute Genome Sequencing Center for Infectious Disease"/>
            <person name="Wu L."/>
            <person name="Ma J."/>
        </authorList>
    </citation>
    <scope>NUCLEOTIDE SEQUENCE [LARGE SCALE GENOMIC DNA]</scope>
    <source>
        <strain evidence="7">JCM 16902</strain>
    </source>
</reference>
<proteinExistence type="predicted"/>
<accession>A0ABP6ZZI8</accession>
<dbReference type="InterPro" id="IPR001647">
    <property type="entry name" value="HTH_TetR"/>
</dbReference>
<protein>
    <submittedName>
        <fullName evidence="6">TetR/AcrR family transcriptional regulator</fullName>
    </submittedName>
</protein>
<dbReference type="InterPro" id="IPR009057">
    <property type="entry name" value="Homeodomain-like_sf"/>
</dbReference>
<gene>
    <name evidence="6" type="ORF">GCM10022223_44600</name>
</gene>
<evidence type="ECO:0000313" key="7">
    <source>
        <dbReference type="Proteomes" id="UP001501074"/>
    </source>
</evidence>
<dbReference type="PROSITE" id="PS50977">
    <property type="entry name" value="HTH_TETR_2"/>
    <property type="match status" value="1"/>
</dbReference>
<dbReference type="Pfam" id="PF21597">
    <property type="entry name" value="TetR_C_43"/>
    <property type="match status" value="1"/>
</dbReference>
<comment type="caution">
    <text evidence="6">The sequence shown here is derived from an EMBL/GenBank/DDBJ whole genome shotgun (WGS) entry which is preliminary data.</text>
</comment>
<keyword evidence="7" id="KW-1185">Reference proteome</keyword>
<dbReference type="Gene3D" id="1.10.357.10">
    <property type="entry name" value="Tetracycline Repressor, domain 2"/>
    <property type="match status" value="1"/>
</dbReference>
<feature type="domain" description="HTH tetR-type" evidence="5">
    <location>
        <begin position="11"/>
        <end position="69"/>
    </location>
</feature>
<dbReference type="InterPro" id="IPR049445">
    <property type="entry name" value="TetR_SbtR-like_C"/>
</dbReference>
<dbReference type="InterPro" id="IPR050109">
    <property type="entry name" value="HTH-type_TetR-like_transc_reg"/>
</dbReference>
<sequence>MATSVRRADAEQNRARLLEVARAALTRSSDATLNSIAKEAGVGQGTLYRHFPTREALLVEVYRVDLRDLLDAAPGLLEGNAPDVALRRWLERLAAYGRIKHGAAAAVRAATRADLSAEYYAETVGVIGTLLAAGQEAGLLRPDVDAEEVLLLVGFLWRVPNEDWERRTAHLLDLVLDGLRERPVT</sequence>
<dbReference type="PANTHER" id="PTHR30055:SF234">
    <property type="entry name" value="HTH-TYPE TRANSCRIPTIONAL REGULATOR BETI"/>
    <property type="match status" value="1"/>
</dbReference>